<reference evidence="2 3" key="1">
    <citation type="submission" date="2020-03" db="EMBL/GenBank/DDBJ databases">
        <title>Metabolic flexibility allows generalist bacteria to become dominant in a frequently disturbed ecosystem.</title>
        <authorList>
            <person name="Chen Y.-J."/>
            <person name="Leung P.M."/>
            <person name="Bay S.K."/>
            <person name="Hugenholtz P."/>
            <person name="Kessler A.J."/>
            <person name="Shelley G."/>
            <person name="Waite D.W."/>
            <person name="Cook P.L."/>
            <person name="Greening C."/>
        </authorList>
    </citation>
    <scope>NUCLEOTIDE SEQUENCE [LARGE SCALE GENOMIC DNA]</scope>
    <source>
        <strain evidence="2">SS_bin_28</strain>
    </source>
</reference>
<sequence>MSILPWVHILATLYMVGLVWFVQLVQYPLFASVDPGSFPDYHSSYLEKTRWAIAPMMLIELGTGLWLALQLRSDFSWALAISLVLIVVVWLVTFFVSVPQHAILERGFDEKAWRTLLDTNWIRTIAWSARAVLLLLWMSGSR</sequence>
<protein>
    <recommendedName>
        <fullName evidence="4">DUF1772 domain-containing protein</fullName>
    </recommendedName>
</protein>
<gene>
    <name evidence="2" type="ORF">HKN21_05150</name>
</gene>
<organism evidence="2 3">
    <name type="scientific">Eiseniibacteriota bacterium</name>
    <dbReference type="NCBI Taxonomy" id="2212470"/>
    <lineage>
        <taxon>Bacteria</taxon>
        <taxon>Candidatus Eiseniibacteriota</taxon>
    </lineage>
</organism>
<evidence type="ECO:0008006" key="4">
    <source>
        <dbReference type="Google" id="ProtNLM"/>
    </source>
</evidence>
<evidence type="ECO:0000313" key="2">
    <source>
        <dbReference type="EMBL" id="NNF06127.1"/>
    </source>
</evidence>
<keyword evidence="1" id="KW-0812">Transmembrane</keyword>
<name>A0A7Y2H1X8_UNCEI</name>
<comment type="caution">
    <text evidence="2">The sequence shown here is derived from an EMBL/GenBank/DDBJ whole genome shotgun (WGS) entry which is preliminary data.</text>
</comment>
<evidence type="ECO:0000256" key="1">
    <source>
        <dbReference type="SAM" id="Phobius"/>
    </source>
</evidence>
<dbReference type="Proteomes" id="UP000547674">
    <property type="component" value="Unassembled WGS sequence"/>
</dbReference>
<dbReference type="EMBL" id="JABDJR010000194">
    <property type="protein sequence ID" value="NNF06127.1"/>
    <property type="molecule type" value="Genomic_DNA"/>
</dbReference>
<feature type="transmembrane region" description="Helical" evidence="1">
    <location>
        <begin position="75"/>
        <end position="99"/>
    </location>
</feature>
<proteinExistence type="predicted"/>
<feature type="transmembrane region" description="Helical" evidence="1">
    <location>
        <begin position="51"/>
        <end position="69"/>
    </location>
</feature>
<accession>A0A7Y2H1X8</accession>
<dbReference type="AlphaFoldDB" id="A0A7Y2H1X8"/>
<feature type="transmembrane region" description="Helical" evidence="1">
    <location>
        <begin position="6"/>
        <end position="30"/>
    </location>
</feature>
<evidence type="ECO:0000313" key="3">
    <source>
        <dbReference type="Proteomes" id="UP000547674"/>
    </source>
</evidence>
<keyword evidence="1" id="KW-1133">Transmembrane helix</keyword>
<keyword evidence="1" id="KW-0472">Membrane</keyword>